<proteinExistence type="predicted"/>
<organism evidence="1 2">
    <name type="scientific">Chroogloeocystis siderophila 5.2 s.c.1</name>
    <dbReference type="NCBI Taxonomy" id="247279"/>
    <lineage>
        <taxon>Bacteria</taxon>
        <taxon>Bacillati</taxon>
        <taxon>Cyanobacteriota</taxon>
        <taxon>Cyanophyceae</taxon>
        <taxon>Oscillatoriophycideae</taxon>
        <taxon>Chroococcales</taxon>
        <taxon>Chroococcaceae</taxon>
        <taxon>Chroogloeocystis</taxon>
    </lineage>
</organism>
<reference evidence="1 2" key="1">
    <citation type="submission" date="2016-11" db="EMBL/GenBank/DDBJ databases">
        <title>Draft Genome Sequences of Nine Cyanobacterial Strains from Diverse Habitats.</title>
        <authorList>
            <person name="Zhu T."/>
            <person name="Hou S."/>
            <person name="Lu X."/>
            <person name="Hess W.R."/>
        </authorList>
    </citation>
    <scope>NUCLEOTIDE SEQUENCE [LARGE SCALE GENOMIC DNA]</scope>
    <source>
        <strain evidence="1 2">5.2 s.c.1</strain>
    </source>
</reference>
<comment type="caution">
    <text evidence="1">The sequence shown here is derived from an EMBL/GenBank/DDBJ whole genome shotgun (WGS) entry which is preliminary data.</text>
</comment>
<gene>
    <name evidence="1" type="ORF">NIES1031_14495</name>
</gene>
<name>A0A1U7HNC1_9CHRO</name>
<dbReference type="STRING" id="247279.NIES1031_14495"/>
<evidence type="ECO:0000313" key="2">
    <source>
        <dbReference type="Proteomes" id="UP000185984"/>
    </source>
</evidence>
<sequence>MKPKLQKLESNRHHAKIISISSLSQDNASRNHSYSFKIHSDRTQADAMQPVSDEAYKQPQLPQFTTTSKRDQKTTNSTYKRFLPKPRMDVATCKEQIKQVVQQIKDLYHEGPIVDGWLESRHQAAPGEVTTVNYVKATYKFDQSEVTCEAPRPGYYLCGVDDLGQKWSYPCPMEQLPSVSLAIARYQKLQYLLARKRSLEAFLNRLQEREKKIKN</sequence>
<keyword evidence="2" id="KW-1185">Reference proteome</keyword>
<dbReference type="EMBL" id="MRCC01000011">
    <property type="protein sequence ID" value="OKH25054.1"/>
    <property type="molecule type" value="Genomic_DNA"/>
</dbReference>
<dbReference type="OrthoDB" id="508532at2"/>
<protein>
    <submittedName>
        <fullName evidence="1">Uncharacterized protein</fullName>
    </submittedName>
</protein>
<accession>A0A1U7HNC1</accession>
<dbReference type="AlphaFoldDB" id="A0A1U7HNC1"/>
<dbReference type="Proteomes" id="UP000185984">
    <property type="component" value="Unassembled WGS sequence"/>
</dbReference>
<evidence type="ECO:0000313" key="1">
    <source>
        <dbReference type="EMBL" id="OKH25054.1"/>
    </source>
</evidence>